<dbReference type="PANTHER" id="PTHR34471">
    <property type="entry name" value="ARGININE REPRESSOR"/>
    <property type="match status" value="1"/>
</dbReference>
<dbReference type="GO" id="GO:0006526">
    <property type="term" value="P:L-arginine biosynthetic process"/>
    <property type="evidence" value="ECO:0007669"/>
    <property type="project" value="UniProtKB-UniPathway"/>
</dbReference>
<keyword evidence="3 8" id="KW-0963">Cytoplasm</keyword>
<dbReference type="InterPro" id="IPR020899">
    <property type="entry name" value="Arg_repress_C"/>
</dbReference>
<dbReference type="GO" id="GO:0051259">
    <property type="term" value="P:protein complex oligomerization"/>
    <property type="evidence" value="ECO:0007669"/>
    <property type="project" value="InterPro"/>
</dbReference>
<keyword evidence="13" id="KW-1185">Reference proteome</keyword>
<evidence type="ECO:0000256" key="3">
    <source>
        <dbReference type="ARBA" id="ARBA00022490"/>
    </source>
</evidence>
<dbReference type="GO" id="GO:0034618">
    <property type="term" value="F:arginine binding"/>
    <property type="evidence" value="ECO:0007669"/>
    <property type="project" value="InterPro"/>
</dbReference>
<dbReference type="EMBL" id="QIBX01000001">
    <property type="protein sequence ID" value="RNL41974.1"/>
    <property type="molecule type" value="Genomic_DNA"/>
</dbReference>
<reference evidence="12" key="2">
    <citation type="journal article" date="2019" name="Microbiol. Resour. Announc.">
        <title>Draft Genome Sequences of Type Strains of Gordonibacter faecihominis, Paraeggerthella hongkongensis, Parvibacter caecicola,Slackia equolifaciens, Slackia faecicanis, and Slackia isoflavoniconvertens.</title>
        <authorList>
            <person name="Danylec N."/>
            <person name="Stoll D.A."/>
            <person name="Dotsch A."/>
            <person name="Huch M."/>
        </authorList>
    </citation>
    <scope>NUCLEOTIDE SEQUENCE</scope>
    <source>
        <strain evidence="12">DSM 24851</strain>
    </source>
</reference>
<dbReference type="SUPFAM" id="SSF46785">
    <property type="entry name" value="Winged helix' DNA-binding domain"/>
    <property type="match status" value="1"/>
</dbReference>
<dbReference type="Proteomes" id="UP000786989">
    <property type="component" value="Unassembled WGS sequence"/>
</dbReference>
<dbReference type="InterPro" id="IPR020900">
    <property type="entry name" value="Arg_repress_DNA-bd"/>
</dbReference>
<sequence length="142" mass="15537">MTKRAVRHDVIRDIIRRGGIKTQRDLVDQLRDEGYDCTQATVSRDIAGMGLAKSRDGYYVLPEDLRLQRMVGELVEGVDVVNNFLVVRTPSGIASGVAVALDAARLKGIAGTLAGDDTIFVMCYTEDDAAKVADIIGRLRDR</sequence>
<dbReference type="UniPathway" id="UPA00068"/>
<evidence type="ECO:0000313" key="11">
    <source>
        <dbReference type="EMBL" id="HJF64835.1"/>
    </source>
</evidence>
<dbReference type="InterPro" id="IPR001669">
    <property type="entry name" value="Arg_repress"/>
</dbReference>
<dbReference type="PANTHER" id="PTHR34471:SF1">
    <property type="entry name" value="ARGININE REPRESSOR"/>
    <property type="match status" value="1"/>
</dbReference>
<dbReference type="GO" id="GO:1900079">
    <property type="term" value="P:regulation of arginine biosynthetic process"/>
    <property type="evidence" value="ECO:0007669"/>
    <property type="project" value="UniProtKB-UniRule"/>
</dbReference>
<dbReference type="InterPro" id="IPR036388">
    <property type="entry name" value="WH-like_DNA-bd_sf"/>
</dbReference>
<evidence type="ECO:0000256" key="8">
    <source>
        <dbReference type="HAMAP-Rule" id="MF_00173"/>
    </source>
</evidence>
<dbReference type="SUPFAM" id="SSF55252">
    <property type="entry name" value="C-terminal domain of arginine repressor"/>
    <property type="match status" value="1"/>
</dbReference>
<dbReference type="Pfam" id="PF01316">
    <property type="entry name" value="Arg_repressor"/>
    <property type="match status" value="1"/>
</dbReference>
<keyword evidence="5 8" id="KW-0805">Transcription regulation</keyword>
<dbReference type="InterPro" id="IPR036390">
    <property type="entry name" value="WH_DNA-bd_sf"/>
</dbReference>
<comment type="subcellular location">
    <subcellularLocation>
        <location evidence="1 8">Cytoplasm</location>
    </subcellularLocation>
</comment>
<comment type="caution">
    <text evidence="12">The sequence shown here is derived from an EMBL/GenBank/DDBJ whole genome shotgun (WGS) entry which is preliminary data.</text>
</comment>
<dbReference type="Gene3D" id="3.30.1360.40">
    <property type="match status" value="1"/>
</dbReference>
<evidence type="ECO:0000313" key="13">
    <source>
        <dbReference type="Proteomes" id="UP000269591"/>
    </source>
</evidence>
<evidence type="ECO:0000313" key="12">
    <source>
        <dbReference type="EMBL" id="RNL41974.1"/>
    </source>
</evidence>
<feature type="domain" description="Arginine repressor DNA-binding" evidence="9">
    <location>
        <begin position="3"/>
        <end position="65"/>
    </location>
</feature>
<dbReference type="AlphaFoldDB" id="A0A3N0B566"/>
<keyword evidence="8" id="KW-0055">Arginine biosynthesis</keyword>
<protein>
    <recommendedName>
        <fullName evidence="8">Arginine repressor</fullName>
    </recommendedName>
</protein>
<dbReference type="RefSeq" id="WP_123207835.1">
    <property type="nucleotide sequence ID" value="NZ_JBHTHO010000004.1"/>
</dbReference>
<keyword evidence="4 8" id="KW-0678">Repressor</keyword>
<keyword evidence="6 8" id="KW-0238">DNA-binding</keyword>
<dbReference type="GO" id="GO:0003677">
    <property type="term" value="F:DNA binding"/>
    <property type="evidence" value="ECO:0007669"/>
    <property type="project" value="UniProtKB-KW"/>
</dbReference>
<name>A0A3N0B566_9ACTN</name>
<feature type="domain" description="Arginine repressor C-terminal" evidence="10">
    <location>
        <begin position="73"/>
        <end position="136"/>
    </location>
</feature>
<gene>
    <name evidence="8" type="primary">argR</name>
    <name evidence="12" type="ORF">DMP06_00780</name>
    <name evidence="11" type="ORF">K8U77_01790</name>
</gene>
<evidence type="ECO:0000256" key="7">
    <source>
        <dbReference type="ARBA" id="ARBA00023163"/>
    </source>
</evidence>
<evidence type="ECO:0000256" key="4">
    <source>
        <dbReference type="ARBA" id="ARBA00022491"/>
    </source>
</evidence>
<dbReference type="Proteomes" id="UP000269591">
    <property type="component" value="Unassembled WGS sequence"/>
</dbReference>
<dbReference type="Pfam" id="PF02863">
    <property type="entry name" value="Arg_repressor_C"/>
    <property type="match status" value="1"/>
</dbReference>
<evidence type="ECO:0000256" key="1">
    <source>
        <dbReference type="ARBA" id="ARBA00004496"/>
    </source>
</evidence>
<comment type="similarity">
    <text evidence="2 8">Belongs to the ArgR family.</text>
</comment>
<dbReference type="PRINTS" id="PR01467">
    <property type="entry name" value="ARGREPRESSOR"/>
</dbReference>
<comment type="function">
    <text evidence="8">Regulates arginine biosynthesis genes.</text>
</comment>
<dbReference type="HAMAP" id="MF_00173">
    <property type="entry name" value="Arg_repressor"/>
    <property type="match status" value="1"/>
</dbReference>
<evidence type="ECO:0000259" key="9">
    <source>
        <dbReference type="Pfam" id="PF01316"/>
    </source>
</evidence>
<evidence type="ECO:0000256" key="2">
    <source>
        <dbReference type="ARBA" id="ARBA00008316"/>
    </source>
</evidence>
<dbReference type="Gene3D" id="1.10.10.10">
    <property type="entry name" value="Winged helix-like DNA-binding domain superfamily/Winged helix DNA-binding domain"/>
    <property type="match status" value="1"/>
</dbReference>
<reference evidence="11" key="3">
    <citation type="journal article" date="2021" name="PeerJ">
        <title>Extensive microbial diversity within the chicken gut microbiome revealed by metagenomics and culture.</title>
        <authorList>
            <person name="Gilroy R."/>
            <person name="Ravi A."/>
            <person name="Getino M."/>
            <person name="Pursley I."/>
            <person name="Horton D.L."/>
            <person name="Alikhan N.F."/>
            <person name="Baker D."/>
            <person name="Gharbi K."/>
            <person name="Hall N."/>
            <person name="Watson M."/>
            <person name="Adriaenssens E.M."/>
            <person name="Foster-Nyarko E."/>
            <person name="Jarju S."/>
            <person name="Secka A."/>
            <person name="Antonio M."/>
            <person name="Oren A."/>
            <person name="Chaudhuri R.R."/>
            <person name="La Ragione R."/>
            <person name="Hildebrand F."/>
            <person name="Pallen M.J."/>
        </authorList>
    </citation>
    <scope>NUCLEOTIDE SEQUENCE</scope>
    <source>
        <strain evidence="11">ChiGjej6B6-11269</strain>
    </source>
</reference>
<proteinExistence type="inferred from homology"/>
<dbReference type="EMBL" id="DYWI01000029">
    <property type="protein sequence ID" value="HJF64835.1"/>
    <property type="molecule type" value="Genomic_DNA"/>
</dbReference>
<dbReference type="GO" id="GO:0005737">
    <property type="term" value="C:cytoplasm"/>
    <property type="evidence" value="ECO:0007669"/>
    <property type="project" value="UniProtKB-SubCell"/>
</dbReference>
<reference evidence="11" key="4">
    <citation type="submission" date="2021-09" db="EMBL/GenBank/DDBJ databases">
        <authorList>
            <person name="Gilroy R."/>
        </authorList>
    </citation>
    <scope>NUCLEOTIDE SEQUENCE</scope>
    <source>
        <strain evidence="11">ChiGjej6B6-11269</strain>
    </source>
</reference>
<dbReference type="InterPro" id="IPR036251">
    <property type="entry name" value="Arg_repress_C_sf"/>
</dbReference>
<organism evidence="12 13">
    <name type="scientific">Slackia equolifaciens</name>
    <dbReference type="NCBI Taxonomy" id="498718"/>
    <lineage>
        <taxon>Bacteria</taxon>
        <taxon>Bacillati</taxon>
        <taxon>Actinomycetota</taxon>
        <taxon>Coriobacteriia</taxon>
        <taxon>Eggerthellales</taxon>
        <taxon>Eggerthellaceae</taxon>
        <taxon>Slackia</taxon>
    </lineage>
</organism>
<evidence type="ECO:0000256" key="6">
    <source>
        <dbReference type="ARBA" id="ARBA00023125"/>
    </source>
</evidence>
<evidence type="ECO:0000256" key="5">
    <source>
        <dbReference type="ARBA" id="ARBA00023015"/>
    </source>
</evidence>
<keyword evidence="7 8" id="KW-0804">Transcription</keyword>
<keyword evidence="8" id="KW-0028">Amino-acid biosynthesis</keyword>
<dbReference type="OrthoDB" id="7060358at2"/>
<accession>A0A3N0B566</accession>
<comment type="pathway">
    <text evidence="8">Amino-acid biosynthesis; L-arginine biosynthesis [regulation].</text>
</comment>
<reference evidence="13" key="1">
    <citation type="submission" date="2018-05" db="EMBL/GenBank/DDBJ databases">
        <title>Genome Sequencing of selected type strains of the family Eggerthellaceae.</title>
        <authorList>
            <person name="Danylec N."/>
            <person name="Stoll D.A."/>
            <person name="Doetsch A."/>
            <person name="Huch M."/>
        </authorList>
    </citation>
    <scope>NUCLEOTIDE SEQUENCE [LARGE SCALE GENOMIC DNA]</scope>
    <source>
        <strain evidence="13">DSM 24851</strain>
    </source>
</reference>
<dbReference type="GO" id="GO:0003700">
    <property type="term" value="F:DNA-binding transcription factor activity"/>
    <property type="evidence" value="ECO:0007669"/>
    <property type="project" value="UniProtKB-UniRule"/>
</dbReference>
<evidence type="ECO:0000259" key="10">
    <source>
        <dbReference type="Pfam" id="PF02863"/>
    </source>
</evidence>